<dbReference type="RefSeq" id="WP_353293546.1">
    <property type="nucleotide sequence ID" value="NZ_BAABWH010000001.1"/>
</dbReference>
<protein>
    <recommendedName>
        <fullName evidence="2">VWFA domain-containing protein</fullName>
    </recommendedName>
</protein>
<dbReference type="PROSITE" id="PS51257">
    <property type="entry name" value="PROKAR_LIPOPROTEIN"/>
    <property type="match status" value="1"/>
</dbReference>
<dbReference type="SMART" id="SM00327">
    <property type="entry name" value="VWA"/>
    <property type="match status" value="1"/>
</dbReference>
<evidence type="ECO:0000313" key="4">
    <source>
        <dbReference type="Proteomes" id="UP001481413"/>
    </source>
</evidence>
<feature type="compositionally biased region" description="Basic and acidic residues" evidence="1">
    <location>
        <begin position="36"/>
        <end position="48"/>
    </location>
</feature>
<evidence type="ECO:0000313" key="3">
    <source>
        <dbReference type="EMBL" id="GAA6144622.1"/>
    </source>
</evidence>
<dbReference type="Gene3D" id="3.40.50.410">
    <property type="entry name" value="von Willebrand factor, type A domain"/>
    <property type="match status" value="1"/>
</dbReference>
<dbReference type="EMBL" id="BAABWH010000001">
    <property type="protein sequence ID" value="GAA6144622.1"/>
    <property type="molecule type" value="Genomic_DNA"/>
</dbReference>
<dbReference type="InterPro" id="IPR002035">
    <property type="entry name" value="VWF_A"/>
</dbReference>
<dbReference type="SUPFAM" id="SSF53300">
    <property type="entry name" value="vWA-like"/>
    <property type="match status" value="1"/>
</dbReference>
<proteinExistence type="predicted"/>
<keyword evidence="4" id="KW-1185">Reference proteome</keyword>
<dbReference type="CDD" id="cd00198">
    <property type="entry name" value="vWFA"/>
    <property type="match status" value="1"/>
</dbReference>
<gene>
    <name evidence="3" type="ORF">NBRC116585_07390</name>
</gene>
<dbReference type="Pfam" id="PF00092">
    <property type="entry name" value="VWA"/>
    <property type="match status" value="1"/>
</dbReference>
<dbReference type="PROSITE" id="PS50234">
    <property type="entry name" value="VWFA"/>
    <property type="match status" value="1"/>
</dbReference>
<reference evidence="3 4" key="1">
    <citation type="submission" date="2024-04" db="EMBL/GenBank/DDBJ databases">
        <title>Draft genome sequence of Thalassolituus maritimus NBRC 116585.</title>
        <authorList>
            <person name="Miyakawa T."/>
            <person name="Kusuya Y."/>
            <person name="Miura T."/>
        </authorList>
    </citation>
    <scope>NUCLEOTIDE SEQUENCE [LARGE SCALE GENOMIC DNA]</scope>
    <source>
        <strain evidence="3 4">5NW40-0001</strain>
    </source>
</reference>
<feature type="domain" description="VWFA" evidence="2">
    <location>
        <begin position="61"/>
        <end position="203"/>
    </location>
</feature>
<name>A0ABP9ZWZ0_9GAMM</name>
<accession>A0ABP9ZWZ0</accession>
<feature type="region of interest" description="Disordered" evidence="1">
    <location>
        <begin position="26"/>
        <end position="49"/>
    </location>
</feature>
<sequence>MKTLTGILTAAVLLVGCNKEEPAAPVEVDTSTYSERGSDNSWPKRPEESALPVAEDLTASNYYVVMDASGSMFNAECSEGRRKLDVAKEALSSFFQQLPSTANVGMFAFDKHDASERLSLGSYAPEYVSGVANSLVAGGGTPLLTGIQVGMRALSVQAMKQLGYGEYHLVVVTDGVATSGYEPTSAVNELLADTPIVVHTIGFCIDDSHSLNRPGLTLYESANDPQSLLTGLEAVLAEAPDFQVGAFVEEQP</sequence>
<dbReference type="Proteomes" id="UP001481413">
    <property type="component" value="Unassembled WGS sequence"/>
</dbReference>
<dbReference type="InterPro" id="IPR036465">
    <property type="entry name" value="vWFA_dom_sf"/>
</dbReference>
<evidence type="ECO:0000256" key="1">
    <source>
        <dbReference type="SAM" id="MobiDB-lite"/>
    </source>
</evidence>
<organism evidence="3 4">
    <name type="scientific">Thalassolituus maritimus</name>
    <dbReference type="NCBI Taxonomy" id="484498"/>
    <lineage>
        <taxon>Bacteria</taxon>
        <taxon>Pseudomonadati</taxon>
        <taxon>Pseudomonadota</taxon>
        <taxon>Gammaproteobacteria</taxon>
        <taxon>Oceanospirillales</taxon>
        <taxon>Oceanospirillaceae</taxon>
        <taxon>Thalassolituus</taxon>
    </lineage>
</organism>
<evidence type="ECO:0000259" key="2">
    <source>
        <dbReference type="PROSITE" id="PS50234"/>
    </source>
</evidence>
<comment type="caution">
    <text evidence="3">The sequence shown here is derived from an EMBL/GenBank/DDBJ whole genome shotgun (WGS) entry which is preliminary data.</text>
</comment>